<keyword evidence="4" id="KW-1185">Reference proteome</keyword>
<proteinExistence type="inferred from homology"/>
<protein>
    <submittedName>
        <fullName evidence="3">SRPBCC domain-containing protein</fullName>
    </submittedName>
</protein>
<dbReference type="InterPro" id="IPR023393">
    <property type="entry name" value="START-like_dom_sf"/>
</dbReference>
<reference evidence="3 4" key="1">
    <citation type="submission" date="2022-08" db="EMBL/GenBank/DDBJ databases">
        <title>Aerococcaceae sp. nov isolated from spoiled eye mask.</title>
        <authorList>
            <person name="Zhou G."/>
            <person name="Xie X.-B."/>
            <person name="Shi Q.-S."/>
            <person name="Wang Y.-S."/>
            <person name="Wen X."/>
            <person name="Peng H."/>
            <person name="Yang X.-J."/>
            <person name="Tao H.-B."/>
            <person name="Huang X.-M."/>
        </authorList>
    </citation>
    <scope>NUCLEOTIDE SEQUENCE [LARGE SCALE GENOMIC DNA]</scope>
    <source>
        <strain evidence="4">DM20194951</strain>
    </source>
</reference>
<name>A0ABY5P9K5_9LACT</name>
<dbReference type="Proteomes" id="UP001315967">
    <property type="component" value="Chromosome"/>
</dbReference>
<evidence type="ECO:0000313" key="4">
    <source>
        <dbReference type="Proteomes" id="UP001315967"/>
    </source>
</evidence>
<dbReference type="CDD" id="cd07814">
    <property type="entry name" value="SRPBCC_CalC_Aha1-like"/>
    <property type="match status" value="1"/>
</dbReference>
<dbReference type="InterPro" id="IPR013538">
    <property type="entry name" value="ASHA1/2-like_C"/>
</dbReference>
<organism evidence="3 4">
    <name type="scientific">Fundicoccus culcitae</name>
    <dbReference type="NCBI Taxonomy" id="2969821"/>
    <lineage>
        <taxon>Bacteria</taxon>
        <taxon>Bacillati</taxon>
        <taxon>Bacillota</taxon>
        <taxon>Bacilli</taxon>
        <taxon>Lactobacillales</taxon>
        <taxon>Aerococcaceae</taxon>
        <taxon>Fundicoccus</taxon>
    </lineage>
</organism>
<dbReference type="Gene3D" id="3.30.530.20">
    <property type="match status" value="1"/>
</dbReference>
<evidence type="ECO:0000256" key="1">
    <source>
        <dbReference type="ARBA" id="ARBA00006817"/>
    </source>
</evidence>
<comment type="similarity">
    <text evidence="1">Belongs to the AHA1 family.</text>
</comment>
<sequence length="170" mass="19402">MENVSTVALSMIREFGVSIDKVFDAWTKPEMMRQWLFTLKATNKVAVNEPVVGGQWEIVDHRQGKDYRAVGEYLLVDAPHKLVLTFMMPELSPVGYEDLFDTLTVELKANDEGTSMIFTQEIHVIHEPEWTAVDIEKAEGEWLTSTEQGWHYMFLGLKELLETGSISYTG</sequence>
<gene>
    <name evidence="3" type="ORF">NRE15_07225</name>
</gene>
<dbReference type="RefSeq" id="WP_313794916.1">
    <property type="nucleotide sequence ID" value="NZ_CP102453.1"/>
</dbReference>
<dbReference type="Pfam" id="PF08327">
    <property type="entry name" value="AHSA1"/>
    <property type="match status" value="1"/>
</dbReference>
<accession>A0ABY5P9K5</accession>
<dbReference type="SUPFAM" id="SSF55961">
    <property type="entry name" value="Bet v1-like"/>
    <property type="match status" value="1"/>
</dbReference>
<dbReference type="EMBL" id="CP102453">
    <property type="protein sequence ID" value="UUX35427.1"/>
    <property type="molecule type" value="Genomic_DNA"/>
</dbReference>
<evidence type="ECO:0000313" key="3">
    <source>
        <dbReference type="EMBL" id="UUX35427.1"/>
    </source>
</evidence>
<evidence type="ECO:0000259" key="2">
    <source>
        <dbReference type="Pfam" id="PF08327"/>
    </source>
</evidence>
<feature type="domain" description="Activator of Hsp90 ATPase homologue 1/2-like C-terminal" evidence="2">
    <location>
        <begin position="17"/>
        <end position="162"/>
    </location>
</feature>